<dbReference type="SUPFAM" id="SSF53756">
    <property type="entry name" value="UDP-Glycosyltransferase/glycogen phosphorylase"/>
    <property type="match status" value="1"/>
</dbReference>
<evidence type="ECO:0000256" key="4">
    <source>
        <dbReference type="ARBA" id="ARBA00017468"/>
    </source>
</evidence>
<dbReference type="GO" id="GO:0006488">
    <property type="term" value="P:dolichol-linked oligosaccharide biosynthetic process"/>
    <property type="evidence" value="ECO:0007669"/>
    <property type="project" value="InterPro"/>
</dbReference>
<name>A0AA88LCM6_ARTSF</name>
<keyword evidence="10" id="KW-1185">Reference proteome</keyword>
<dbReference type="EMBL" id="JAVRJZ010000006">
    <property type="protein sequence ID" value="KAK2721334.1"/>
    <property type="molecule type" value="Genomic_DNA"/>
</dbReference>
<dbReference type="Pfam" id="PF04101">
    <property type="entry name" value="Glyco_tran_28_C"/>
    <property type="match status" value="1"/>
</dbReference>
<dbReference type="EC" id="2.4.1.141" evidence="3"/>
<keyword evidence="7" id="KW-0256">Endoplasmic reticulum</keyword>
<dbReference type="PANTHER" id="PTHR12867">
    <property type="entry name" value="GLYCOSYL TRANSFERASE-RELATED"/>
    <property type="match status" value="1"/>
</dbReference>
<proteinExistence type="inferred from homology"/>
<evidence type="ECO:0000313" key="9">
    <source>
        <dbReference type="EMBL" id="KAK2721334.1"/>
    </source>
</evidence>
<protein>
    <recommendedName>
        <fullName evidence="4">UDP-N-acetylglucosamine transferase subunit ALG13</fullName>
        <ecNumber evidence="3">2.4.1.141</ecNumber>
    </recommendedName>
</protein>
<evidence type="ECO:0000256" key="1">
    <source>
        <dbReference type="ARBA" id="ARBA00004240"/>
    </source>
</evidence>
<dbReference type="AlphaFoldDB" id="A0AA88LCM6"/>
<keyword evidence="6" id="KW-0808">Transferase</keyword>
<sequence>MAMKQVVFVTVGTTMFDKLIQVVESEEFKKVLKEEKISKIIIQYGRGKKPNLENSSELEVETYSLKEDITDDFRCSDLVISHAGAGSCLEALEWKKRLIIVVNNQLMGNHQMELAKKLQANHNALCCTPNTLTETLKSASSFKFRVLDSPQTLNFVKFLDSVV</sequence>
<dbReference type="Gene3D" id="3.40.50.2000">
    <property type="entry name" value="Glycogen Phosphorylase B"/>
    <property type="match status" value="1"/>
</dbReference>
<gene>
    <name evidence="9" type="ORF">QYM36_003574</name>
</gene>
<dbReference type="InterPro" id="IPR039042">
    <property type="entry name" value="Alg13-like"/>
</dbReference>
<evidence type="ECO:0000256" key="5">
    <source>
        <dbReference type="ARBA" id="ARBA00022676"/>
    </source>
</evidence>
<evidence type="ECO:0000256" key="2">
    <source>
        <dbReference type="ARBA" id="ARBA00006962"/>
    </source>
</evidence>
<reference evidence="9" key="1">
    <citation type="submission" date="2023-07" db="EMBL/GenBank/DDBJ databases">
        <title>Chromosome-level genome assembly of Artemia franciscana.</title>
        <authorList>
            <person name="Jo E."/>
        </authorList>
    </citation>
    <scope>NUCLEOTIDE SEQUENCE</scope>
    <source>
        <tissue evidence="9">Whole body</tissue>
    </source>
</reference>
<accession>A0AA88LCM6</accession>
<evidence type="ECO:0000256" key="7">
    <source>
        <dbReference type="ARBA" id="ARBA00022824"/>
    </source>
</evidence>
<dbReference type="GO" id="GO:0004577">
    <property type="term" value="F:N-acetylglucosaminyldiphosphodolichol N-acetylglucosaminyltransferase activity"/>
    <property type="evidence" value="ECO:0007669"/>
    <property type="project" value="UniProtKB-EC"/>
</dbReference>
<dbReference type="GO" id="GO:0005783">
    <property type="term" value="C:endoplasmic reticulum"/>
    <property type="evidence" value="ECO:0007669"/>
    <property type="project" value="UniProtKB-SubCell"/>
</dbReference>
<comment type="caution">
    <text evidence="9">The sequence shown here is derived from an EMBL/GenBank/DDBJ whole genome shotgun (WGS) entry which is preliminary data.</text>
</comment>
<comment type="similarity">
    <text evidence="2">Belongs to the glycosyltransferase 28 family.</text>
</comment>
<evidence type="ECO:0000256" key="6">
    <source>
        <dbReference type="ARBA" id="ARBA00022679"/>
    </source>
</evidence>
<dbReference type="PANTHER" id="PTHR12867:SF6">
    <property type="entry name" value="N-ACETYLGLUCOSAMINYLDIPHOSPHODOLICHOL N-ACETYLGLUCOSAMINYLTRANSFERASE"/>
    <property type="match status" value="1"/>
</dbReference>
<dbReference type="Proteomes" id="UP001187531">
    <property type="component" value="Unassembled WGS sequence"/>
</dbReference>
<comment type="subcellular location">
    <subcellularLocation>
        <location evidence="1">Endoplasmic reticulum</location>
    </subcellularLocation>
</comment>
<evidence type="ECO:0000259" key="8">
    <source>
        <dbReference type="Pfam" id="PF04101"/>
    </source>
</evidence>
<feature type="domain" description="Glycosyl transferase family 28 C-terminal" evidence="8">
    <location>
        <begin position="6"/>
        <end position="139"/>
    </location>
</feature>
<evidence type="ECO:0000313" key="10">
    <source>
        <dbReference type="Proteomes" id="UP001187531"/>
    </source>
</evidence>
<evidence type="ECO:0000256" key="3">
    <source>
        <dbReference type="ARBA" id="ARBA00012614"/>
    </source>
</evidence>
<dbReference type="InterPro" id="IPR007235">
    <property type="entry name" value="Glyco_trans_28_C"/>
</dbReference>
<organism evidence="9 10">
    <name type="scientific">Artemia franciscana</name>
    <name type="common">Brine shrimp</name>
    <name type="synonym">Artemia sanfranciscana</name>
    <dbReference type="NCBI Taxonomy" id="6661"/>
    <lineage>
        <taxon>Eukaryota</taxon>
        <taxon>Metazoa</taxon>
        <taxon>Ecdysozoa</taxon>
        <taxon>Arthropoda</taxon>
        <taxon>Crustacea</taxon>
        <taxon>Branchiopoda</taxon>
        <taxon>Anostraca</taxon>
        <taxon>Artemiidae</taxon>
        <taxon>Artemia</taxon>
    </lineage>
</organism>
<keyword evidence="5" id="KW-0328">Glycosyltransferase</keyword>